<dbReference type="InterPro" id="IPR001563">
    <property type="entry name" value="Peptidase_S10"/>
</dbReference>
<evidence type="ECO:0000256" key="1">
    <source>
        <dbReference type="ARBA" id="ARBA00009431"/>
    </source>
</evidence>
<dbReference type="PRINTS" id="PR00724">
    <property type="entry name" value="CRBOXYPTASEC"/>
</dbReference>
<dbReference type="SUPFAM" id="SSF53474">
    <property type="entry name" value="alpha/beta-Hydrolases"/>
    <property type="match status" value="2"/>
</dbReference>
<protein>
    <recommendedName>
        <fullName evidence="9">Serine carboxypeptidase</fullName>
    </recommendedName>
</protein>
<keyword evidence="4" id="KW-0732">Signal</keyword>
<keyword evidence="6" id="KW-0325">Glycoprotein</keyword>
<dbReference type="PANTHER" id="PTHR11802:SF472">
    <property type="entry name" value="SERINE CARBOXYPEPTIDASE CPVL-RELATED"/>
    <property type="match status" value="1"/>
</dbReference>
<reference evidence="7 8" key="1">
    <citation type="journal article" date="2023" name="Arcadia Sci">
        <title>De novo assembly of a long-read Amblyomma americanum tick genome.</title>
        <authorList>
            <person name="Chou S."/>
            <person name="Poskanzer K.E."/>
            <person name="Rollins M."/>
            <person name="Thuy-Boun P.S."/>
        </authorList>
    </citation>
    <scope>NUCLEOTIDE SEQUENCE [LARGE SCALE GENOMIC DNA]</scope>
    <source>
        <strain evidence="7">F_SG_1</strain>
        <tissue evidence="7">Salivary glands</tissue>
    </source>
</reference>
<dbReference type="InterPro" id="IPR029058">
    <property type="entry name" value="AB_hydrolase_fold"/>
</dbReference>
<comment type="caution">
    <text evidence="7">The sequence shown here is derived from an EMBL/GenBank/DDBJ whole genome shotgun (WGS) entry which is preliminary data.</text>
</comment>
<gene>
    <name evidence="7" type="ORF">V5799_032005</name>
</gene>
<evidence type="ECO:0000256" key="6">
    <source>
        <dbReference type="ARBA" id="ARBA00023180"/>
    </source>
</evidence>
<proteinExistence type="inferred from homology"/>
<evidence type="ECO:0008006" key="9">
    <source>
        <dbReference type="Google" id="ProtNLM"/>
    </source>
</evidence>
<dbReference type="GO" id="GO:0006508">
    <property type="term" value="P:proteolysis"/>
    <property type="evidence" value="ECO:0007669"/>
    <property type="project" value="UniProtKB-KW"/>
</dbReference>
<dbReference type="Proteomes" id="UP001321473">
    <property type="component" value="Unassembled WGS sequence"/>
</dbReference>
<keyword evidence="2" id="KW-0121">Carboxypeptidase</keyword>
<evidence type="ECO:0000313" key="7">
    <source>
        <dbReference type="EMBL" id="KAK8765397.1"/>
    </source>
</evidence>
<accession>A0AAQ4DSF7</accession>
<evidence type="ECO:0000256" key="2">
    <source>
        <dbReference type="ARBA" id="ARBA00022645"/>
    </source>
</evidence>
<evidence type="ECO:0000256" key="4">
    <source>
        <dbReference type="ARBA" id="ARBA00022729"/>
    </source>
</evidence>
<evidence type="ECO:0000256" key="5">
    <source>
        <dbReference type="ARBA" id="ARBA00022801"/>
    </source>
</evidence>
<keyword evidence="3" id="KW-0645">Protease</keyword>
<evidence type="ECO:0000256" key="3">
    <source>
        <dbReference type="ARBA" id="ARBA00022670"/>
    </source>
</evidence>
<name>A0AAQ4DSF7_AMBAM</name>
<organism evidence="7 8">
    <name type="scientific">Amblyomma americanum</name>
    <name type="common">Lone star tick</name>
    <dbReference type="NCBI Taxonomy" id="6943"/>
    <lineage>
        <taxon>Eukaryota</taxon>
        <taxon>Metazoa</taxon>
        <taxon>Ecdysozoa</taxon>
        <taxon>Arthropoda</taxon>
        <taxon>Chelicerata</taxon>
        <taxon>Arachnida</taxon>
        <taxon>Acari</taxon>
        <taxon>Parasitiformes</taxon>
        <taxon>Ixodida</taxon>
        <taxon>Ixodoidea</taxon>
        <taxon>Ixodidae</taxon>
        <taxon>Amblyomminae</taxon>
        <taxon>Amblyomma</taxon>
    </lineage>
</organism>
<comment type="similarity">
    <text evidence="1">Belongs to the peptidase S10 family.</text>
</comment>
<sequence length="579" mass="65195">MFKEQANATAYSGYITVNKTSLSNLFFLFIRAQEHPSTAPLILWSQGGPGLSALAGQFLDNGPLGIDAKGNLYRRARTVQRTMNVIYLDLPVGAGYSFADSPASYPQSVEKIALEVTEFLRQFLLLFPGFKNRDFYAAGESYAGPLFLTPLIEEHQYDHARTRSRVKLFKEKANVVAHSGYITVNKRTGSNLFFLYVRAHKESSNGPLMLWTQGGPGLSSLFGQFLQNGPLAIDAQGKLYKRYLTIQRSASVIYLDVPVGAGYSFTEKHSGYARCLEDVSESVAEFLRQFLLVFPEYNGRDFYVAGESYGARYAVAIAHMLLTKQTARIALNFRGTIAGSGFLGPIFEIADSAEFLYETSLVTYDDRYVFAARFETMRRLLAAGHADRALLLLLDTIFAHTSKRTLFQNLTSCNNHASAAYSERPPHMVRYRHYVDTVRFREEIHVGRGIQFEPHTQIFVHSLAADYVRDISGMIELQLDKSRVLFYSGQLDSLFPSANQRSYLRTLNWARASEYREARRVVWKPYGGCNGMCGYVVRVRGFTEAVILGAGHYAAVDKPDEAYYLMTEFMHSEALKIED</sequence>
<keyword evidence="8" id="KW-1185">Reference proteome</keyword>
<dbReference type="AlphaFoldDB" id="A0AAQ4DSF7"/>
<evidence type="ECO:0000313" key="8">
    <source>
        <dbReference type="Proteomes" id="UP001321473"/>
    </source>
</evidence>
<dbReference type="PANTHER" id="PTHR11802">
    <property type="entry name" value="SERINE PROTEASE FAMILY S10 SERINE CARBOXYPEPTIDASE"/>
    <property type="match status" value="1"/>
</dbReference>
<keyword evidence="5" id="KW-0378">Hydrolase</keyword>
<dbReference type="Gene3D" id="3.40.50.1820">
    <property type="entry name" value="alpha/beta hydrolase"/>
    <property type="match status" value="2"/>
</dbReference>
<dbReference type="Pfam" id="PF00450">
    <property type="entry name" value="Peptidase_S10"/>
    <property type="match status" value="2"/>
</dbReference>
<dbReference type="GO" id="GO:0004185">
    <property type="term" value="F:serine-type carboxypeptidase activity"/>
    <property type="evidence" value="ECO:0007669"/>
    <property type="project" value="InterPro"/>
</dbReference>
<dbReference type="EMBL" id="JARKHS020027434">
    <property type="protein sequence ID" value="KAK8765397.1"/>
    <property type="molecule type" value="Genomic_DNA"/>
</dbReference>